<evidence type="ECO:0000256" key="4">
    <source>
        <dbReference type="ARBA" id="ARBA00022676"/>
    </source>
</evidence>
<dbReference type="Pfam" id="PF00852">
    <property type="entry name" value="Glyco_transf_10"/>
    <property type="match status" value="1"/>
</dbReference>
<dbReference type="GO" id="GO:0032580">
    <property type="term" value="C:Golgi cisterna membrane"/>
    <property type="evidence" value="ECO:0007669"/>
    <property type="project" value="UniProtKB-SubCell"/>
</dbReference>
<accession>A0A8S2SQ41</accession>
<dbReference type="GO" id="GO:0000139">
    <property type="term" value="C:Golgi membrane"/>
    <property type="evidence" value="ECO:0007669"/>
    <property type="project" value="UniProtKB-SubCell"/>
</dbReference>
<dbReference type="SUPFAM" id="SSF53756">
    <property type="entry name" value="UDP-Glycosyltransferase/glycogen phosphorylase"/>
    <property type="match status" value="1"/>
</dbReference>
<proteinExistence type="inferred from homology"/>
<evidence type="ECO:0000256" key="1">
    <source>
        <dbReference type="ARBA" id="ARBA00004323"/>
    </source>
</evidence>
<evidence type="ECO:0000256" key="7">
    <source>
        <dbReference type="ARBA" id="ARBA00022968"/>
    </source>
</evidence>
<evidence type="ECO:0000259" key="14">
    <source>
        <dbReference type="Pfam" id="PF17039"/>
    </source>
</evidence>
<dbReference type="InterPro" id="IPR038577">
    <property type="entry name" value="GT10-like_C_sf"/>
</dbReference>
<dbReference type="Proteomes" id="UP000677228">
    <property type="component" value="Unassembled WGS sequence"/>
</dbReference>
<protein>
    <recommendedName>
        <fullName evidence="12">Fucosyltransferase</fullName>
        <ecNumber evidence="12">2.4.1.-</ecNumber>
    </recommendedName>
</protein>
<keyword evidence="9 12" id="KW-0333">Golgi apparatus</keyword>
<evidence type="ECO:0000313" key="16">
    <source>
        <dbReference type="EMBL" id="CAF4235085.1"/>
    </source>
</evidence>
<dbReference type="Gene3D" id="3.40.50.11660">
    <property type="entry name" value="Glycosyl transferase family 10, C-terminal domain"/>
    <property type="match status" value="1"/>
</dbReference>
<feature type="domain" description="Fucosyltransferase C-terminal" evidence="13">
    <location>
        <begin position="186"/>
        <end position="374"/>
    </location>
</feature>
<dbReference type="EMBL" id="CAJNOK010028710">
    <property type="protein sequence ID" value="CAF1438255.1"/>
    <property type="molecule type" value="Genomic_DNA"/>
</dbReference>
<keyword evidence="5 12" id="KW-0808">Transferase</keyword>
<comment type="subcellular location">
    <subcellularLocation>
        <location evidence="1">Golgi apparatus membrane</location>
        <topology evidence="1">Single-pass type II membrane protein</topology>
    </subcellularLocation>
    <subcellularLocation>
        <location evidence="12">Golgi apparatus</location>
        <location evidence="12">Golgi stack membrane</location>
        <topology evidence="12">Single-pass type II membrane protein</topology>
    </subcellularLocation>
</comment>
<evidence type="ECO:0000256" key="5">
    <source>
        <dbReference type="ARBA" id="ARBA00022679"/>
    </source>
</evidence>
<dbReference type="EC" id="2.4.1.-" evidence="12"/>
<dbReference type="Proteomes" id="UP000682733">
    <property type="component" value="Unassembled WGS sequence"/>
</dbReference>
<evidence type="ECO:0000256" key="12">
    <source>
        <dbReference type="RuleBase" id="RU003832"/>
    </source>
</evidence>
<comment type="caution">
    <text evidence="16">The sequence shown here is derived from an EMBL/GenBank/DDBJ whole genome shotgun (WGS) entry which is preliminary data.</text>
</comment>
<dbReference type="InterPro" id="IPR031481">
    <property type="entry name" value="Glyco_tran_10_N"/>
</dbReference>
<feature type="transmembrane region" description="Helical" evidence="12">
    <location>
        <begin position="9"/>
        <end position="26"/>
    </location>
</feature>
<feature type="domain" description="Fucosyltransferase N-terminal" evidence="14">
    <location>
        <begin position="53"/>
        <end position="165"/>
    </location>
</feature>
<evidence type="ECO:0000256" key="6">
    <source>
        <dbReference type="ARBA" id="ARBA00022692"/>
    </source>
</evidence>
<gene>
    <name evidence="15" type="ORF">OVA965_LOCUS34333</name>
    <name evidence="16" type="ORF">TMI583_LOCUS35251</name>
</gene>
<organism evidence="16 17">
    <name type="scientific">Didymodactylos carnosus</name>
    <dbReference type="NCBI Taxonomy" id="1234261"/>
    <lineage>
        <taxon>Eukaryota</taxon>
        <taxon>Metazoa</taxon>
        <taxon>Spiralia</taxon>
        <taxon>Gnathifera</taxon>
        <taxon>Rotifera</taxon>
        <taxon>Eurotatoria</taxon>
        <taxon>Bdelloidea</taxon>
        <taxon>Philodinida</taxon>
        <taxon>Philodinidae</taxon>
        <taxon>Didymodactylos</taxon>
    </lineage>
</organism>
<keyword evidence="7" id="KW-0735">Signal-anchor</keyword>
<evidence type="ECO:0000256" key="11">
    <source>
        <dbReference type="ARBA" id="ARBA00023180"/>
    </source>
</evidence>
<keyword evidence="8 12" id="KW-1133">Transmembrane helix</keyword>
<name>A0A8S2SQ41_9BILA</name>
<dbReference type="EMBL" id="CAJOBA010050509">
    <property type="protein sequence ID" value="CAF4235085.1"/>
    <property type="molecule type" value="Genomic_DNA"/>
</dbReference>
<sequence length="416" mass="49332">MEIRHWKKYIFYLCAGILLKILYKYLTHFLPRVNEEELLCPTNAIISNTNNTTKKLILLWTPTFYGDAFQLNNLNSIYKQRICPYSQCEITLNRSQLCLSSAVVFHLRDTFLNDLPPTRKRFQEQRYVLMNYEPPYFSPKIVARMNSFFNWTMTYRRDSDILLDYVNWRNRSSLSQTTKTHYLNDRPSRILWIASNCISDSRREDYIRRLSKIVPTTILGKCRHSLPFLSSSSCNGLSFIDCLKAFSRNHTYYFAFENSFCLDYVTEKYQLQIHLKSMIPIIYDIKQNNNYNRLAIPNSYIDASQFESPESLGEYLNNLTLLAIDAGKSKYDDYFQWTNQYEAVSETLHYNCELCRKLHVDGQTTKIYSDIKKWFFENANCYQWSDKHNQSIKVPLRQTIRFTNRVMDDTLSIASV</sequence>
<evidence type="ECO:0000256" key="2">
    <source>
        <dbReference type="ARBA" id="ARBA00004922"/>
    </source>
</evidence>
<dbReference type="AlphaFoldDB" id="A0A8S2SQ41"/>
<evidence type="ECO:0000313" key="17">
    <source>
        <dbReference type="Proteomes" id="UP000682733"/>
    </source>
</evidence>
<evidence type="ECO:0000256" key="8">
    <source>
        <dbReference type="ARBA" id="ARBA00022989"/>
    </source>
</evidence>
<evidence type="ECO:0000256" key="3">
    <source>
        <dbReference type="ARBA" id="ARBA00008919"/>
    </source>
</evidence>
<dbReference type="GO" id="GO:0008417">
    <property type="term" value="F:fucosyltransferase activity"/>
    <property type="evidence" value="ECO:0007669"/>
    <property type="project" value="InterPro"/>
</dbReference>
<keyword evidence="10 12" id="KW-0472">Membrane</keyword>
<comment type="pathway">
    <text evidence="2">Protein modification; protein glycosylation.</text>
</comment>
<comment type="similarity">
    <text evidence="3 12">Belongs to the glycosyltransferase 10 family.</text>
</comment>
<keyword evidence="11" id="KW-0325">Glycoprotein</keyword>
<evidence type="ECO:0000313" key="15">
    <source>
        <dbReference type="EMBL" id="CAF1438255.1"/>
    </source>
</evidence>
<evidence type="ECO:0000256" key="10">
    <source>
        <dbReference type="ARBA" id="ARBA00023136"/>
    </source>
</evidence>
<dbReference type="InterPro" id="IPR055270">
    <property type="entry name" value="Glyco_tran_10_C"/>
</dbReference>
<dbReference type="PANTHER" id="PTHR48438">
    <property type="entry name" value="ALPHA-(1,3)-FUCOSYLTRANSFERASE C-RELATED"/>
    <property type="match status" value="1"/>
</dbReference>
<dbReference type="PANTHER" id="PTHR48438:SF1">
    <property type="entry name" value="ALPHA-(1,3)-FUCOSYLTRANSFERASE C-RELATED"/>
    <property type="match status" value="1"/>
</dbReference>
<reference evidence="16" key="1">
    <citation type="submission" date="2021-02" db="EMBL/GenBank/DDBJ databases">
        <authorList>
            <person name="Nowell W R."/>
        </authorList>
    </citation>
    <scope>NUCLEOTIDE SEQUENCE</scope>
</reference>
<dbReference type="InterPro" id="IPR001503">
    <property type="entry name" value="Glyco_trans_10"/>
</dbReference>
<evidence type="ECO:0000256" key="9">
    <source>
        <dbReference type="ARBA" id="ARBA00023034"/>
    </source>
</evidence>
<dbReference type="Pfam" id="PF17039">
    <property type="entry name" value="Glyco_tran_10_N"/>
    <property type="match status" value="1"/>
</dbReference>
<evidence type="ECO:0000259" key="13">
    <source>
        <dbReference type="Pfam" id="PF00852"/>
    </source>
</evidence>
<keyword evidence="6 12" id="KW-0812">Transmembrane</keyword>
<keyword evidence="4 12" id="KW-0328">Glycosyltransferase</keyword>